<reference evidence="1 2" key="1">
    <citation type="submission" date="2021-03" db="EMBL/GenBank/DDBJ databases">
        <authorList>
            <person name="King G.J."/>
            <person name="Bancroft I."/>
            <person name="Baten A."/>
            <person name="Bloomfield J."/>
            <person name="Borpatragohain P."/>
            <person name="He Z."/>
            <person name="Irish N."/>
            <person name="Irwin J."/>
            <person name="Liu K."/>
            <person name="Mauleon R.P."/>
            <person name="Moore J."/>
            <person name="Morris R."/>
            <person name="Ostergaard L."/>
            <person name="Wang B."/>
            <person name="Wells R."/>
        </authorList>
    </citation>
    <scope>NUCLEOTIDE SEQUENCE [LARGE SCALE GENOMIC DNA]</scope>
    <source>
        <strain evidence="1">R-o-18</strain>
        <tissue evidence="1">Leaf</tissue>
    </source>
</reference>
<organism evidence="1 2">
    <name type="scientific">Brassica rapa subsp. trilocularis</name>
    <dbReference type="NCBI Taxonomy" id="1813537"/>
    <lineage>
        <taxon>Eukaryota</taxon>
        <taxon>Viridiplantae</taxon>
        <taxon>Streptophyta</taxon>
        <taxon>Embryophyta</taxon>
        <taxon>Tracheophyta</taxon>
        <taxon>Spermatophyta</taxon>
        <taxon>Magnoliopsida</taxon>
        <taxon>eudicotyledons</taxon>
        <taxon>Gunneridae</taxon>
        <taxon>Pentapetalae</taxon>
        <taxon>rosids</taxon>
        <taxon>malvids</taxon>
        <taxon>Brassicales</taxon>
        <taxon>Brassicaceae</taxon>
        <taxon>Brassiceae</taxon>
        <taxon>Brassica</taxon>
    </lineage>
</organism>
<accession>A0ABQ7LK77</accession>
<dbReference type="EMBL" id="JADBGQ010000008">
    <property type="protein sequence ID" value="KAG5385948.1"/>
    <property type="molecule type" value="Genomic_DNA"/>
</dbReference>
<proteinExistence type="predicted"/>
<name>A0ABQ7LK77_BRACM</name>
<dbReference type="Proteomes" id="UP000823674">
    <property type="component" value="Chromosome A09"/>
</dbReference>
<evidence type="ECO:0000313" key="2">
    <source>
        <dbReference type="Proteomes" id="UP000823674"/>
    </source>
</evidence>
<sequence>MSFSDSEWAWDTHDRVATRDAWIYQNKEIQKLGRRNIQSVTCENSITPTLLWLVQPGCSRCLLKKAEMLDTRAQ</sequence>
<protein>
    <submittedName>
        <fullName evidence="1">Uncharacterized protein</fullName>
    </submittedName>
</protein>
<comment type="caution">
    <text evidence="1">The sequence shown here is derived from an EMBL/GenBank/DDBJ whole genome shotgun (WGS) entry which is preliminary data.</text>
</comment>
<evidence type="ECO:0000313" key="1">
    <source>
        <dbReference type="EMBL" id="KAG5385948.1"/>
    </source>
</evidence>
<gene>
    <name evidence="1" type="primary">A09p058250.1_BraROA</name>
    <name evidence="1" type="ORF">IGI04_037418</name>
</gene>
<keyword evidence="2" id="KW-1185">Reference proteome</keyword>